<reference evidence="8 9" key="1">
    <citation type="submission" date="2014-04" db="EMBL/GenBank/DDBJ databases">
        <title>Draft genome sequence of Hydrogenovibrio marinus MH-110, a model organism for aerobic H2 metabolism.</title>
        <authorList>
            <person name="Cha H.J."/>
            <person name="Jo B.H."/>
            <person name="Hwang B.H."/>
        </authorList>
    </citation>
    <scope>NUCLEOTIDE SEQUENCE [LARGE SCALE GENOMIC DNA]</scope>
    <source>
        <strain evidence="8 9">MH-110</strain>
    </source>
</reference>
<dbReference type="PANTHER" id="PTHR35007:SF2">
    <property type="entry name" value="PILUS ASSEMBLE PROTEIN"/>
    <property type="match status" value="1"/>
</dbReference>
<evidence type="ECO:0000313" key="9">
    <source>
        <dbReference type="Proteomes" id="UP000027341"/>
    </source>
</evidence>
<proteinExistence type="predicted"/>
<comment type="subcellular location">
    <subcellularLocation>
        <location evidence="1">Cell membrane</location>
        <topology evidence="1">Multi-pass membrane protein</topology>
    </subcellularLocation>
</comment>
<evidence type="ECO:0000256" key="1">
    <source>
        <dbReference type="ARBA" id="ARBA00004651"/>
    </source>
</evidence>
<feature type="transmembrane region" description="Helical" evidence="6">
    <location>
        <begin position="91"/>
        <end position="113"/>
    </location>
</feature>
<keyword evidence="9" id="KW-1185">Reference proteome</keyword>
<evidence type="ECO:0000259" key="7">
    <source>
        <dbReference type="Pfam" id="PF00482"/>
    </source>
</evidence>
<dbReference type="AlphaFoldDB" id="A0A066ZSD3"/>
<dbReference type="STRING" id="28885.EI16_10610"/>
<sequence length="296" mass="34297">MWALLLSVAVLTFLSVFLLGKRLSLTQTRQLQVERLKSRVGLINHYSEDKQKDQVCWWCTFGRVLGGNSKKEIEKTRELLVKAGFREDRHLGAYFFIKFCVVLFVSLVCLGLWTWFSIRVQVAVLFPVVSLLLPERVLIEMAKMRLNRIKDALPDFLDMANICMSAGLSYLVAFKRVSDELKEMYPEICYEFHYLLDQIQIGVPRQDALKQFAERNPADEIKELIQVLAQNEKLGTPIGSAINEFSRRLYQHRESKIEEKAAKTSAKMAIVILPFLMLPYFILMLGEKMVMLGRHW</sequence>
<evidence type="ECO:0000313" key="8">
    <source>
        <dbReference type="EMBL" id="KDN96693.1"/>
    </source>
</evidence>
<dbReference type="Pfam" id="PF00482">
    <property type="entry name" value="T2SSF"/>
    <property type="match status" value="1"/>
</dbReference>
<keyword evidence="5 6" id="KW-0472">Membrane</keyword>
<dbReference type="InterPro" id="IPR018076">
    <property type="entry name" value="T2SS_GspF_dom"/>
</dbReference>
<evidence type="ECO:0000256" key="4">
    <source>
        <dbReference type="ARBA" id="ARBA00022989"/>
    </source>
</evidence>
<name>A0A066ZSD3_HYDMR</name>
<comment type="caution">
    <text evidence="8">The sequence shown here is derived from an EMBL/GenBank/DDBJ whole genome shotgun (WGS) entry which is preliminary data.</text>
</comment>
<dbReference type="PANTHER" id="PTHR35007">
    <property type="entry name" value="INTEGRAL MEMBRANE PROTEIN-RELATED"/>
    <property type="match status" value="1"/>
</dbReference>
<dbReference type="Proteomes" id="UP000027341">
    <property type="component" value="Unassembled WGS sequence"/>
</dbReference>
<gene>
    <name evidence="8" type="ORF">EI16_10610</name>
</gene>
<keyword evidence="2" id="KW-1003">Cell membrane</keyword>
<accession>A0A066ZSD3</accession>
<evidence type="ECO:0000256" key="2">
    <source>
        <dbReference type="ARBA" id="ARBA00022475"/>
    </source>
</evidence>
<dbReference type="RefSeq" id="WP_232087792.1">
    <property type="nucleotide sequence ID" value="NZ_AP020335.1"/>
</dbReference>
<feature type="transmembrane region" description="Helical" evidence="6">
    <location>
        <begin position="120"/>
        <end position="139"/>
    </location>
</feature>
<dbReference type="EMBL" id="JMIU01000001">
    <property type="protein sequence ID" value="KDN96693.1"/>
    <property type="molecule type" value="Genomic_DNA"/>
</dbReference>
<keyword evidence="4 6" id="KW-1133">Transmembrane helix</keyword>
<evidence type="ECO:0000256" key="3">
    <source>
        <dbReference type="ARBA" id="ARBA00022692"/>
    </source>
</evidence>
<keyword evidence="3 6" id="KW-0812">Transmembrane</keyword>
<dbReference type="GO" id="GO:0005886">
    <property type="term" value="C:plasma membrane"/>
    <property type="evidence" value="ECO:0007669"/>
    <property type="project" value="UniProtKB-SubCell"/>
</dbReference>
<feature type="transmembrane region" description="Helical" evidence="6">
    <location>
        <begin position="268"/>
        <end position="286"/>
    </location>
</feature>
<feature type="domain" description="Type II secretion system protein GspF" evidence="7">
    <location>
        <begin position="156"/>
        <end position="285"/>
    </location>
</feature>
<protein>
    <submittedName>
        <fullName evidence="8">Type II secretion system protein</fullName>
    </submittedName>
</protein>
<evidence type="ECO:0000256" key="6">
    <source>
        <dbReference type="SAM" id="Phobius"/>
    </source>
</evidence>
<organism evidence="8 9">
    <name type="scientific">Hydrogenovibrio marinus</name>
    <dbReference type="NCBI Taxonomy" id="28885"/>
    <lineage>
        <taxon>Bacteria</taxon>
        <taxon>Pseudomonadati</taxon>
        <taxon>Pseudomonadota</taxon>
        <taxon>Gammaproteobacteria</taxon>
        <taxon>Thiotrichales</taxon>
        <taxon>Piscirickettsiaceae</taxon>
        <taxon>Hydrogenovibrio</taxon>
    </lineage>
</organism>
<evidence type="ECO:0000256" key="5">
    <source>
        <dbReference type="ARBA" id="ARBA00023136"/>
    </source>
</evidence>